<dbReference type="Pfam" id="PF00474">
    <property type="entry name" value="SSF"/>
    <property type="match status" value="1"/>
</dbReference>
<dbReference type="GO" id="GO:0046942">
    <property type="term" value="P:carboxylic acid transport"/>
    <property type="evidence" value="ECO:0007669"/>
    <property type="project" value="UniProtKB-ARBA"/>
</dbReference>
<keyword evidence="7 14" id="KW-1133">Transmembrane helix</keyword>
<dbReference type="GO" id="GO:0006814">
    <property type="term" value="P:sodium ion transport"/>
    <property type="evidence" value="ECO:0007669"/>
    <property type="project" value="UniProtKB-KW"/>
</dbReference>
<evidence type="ECO:0000313" key="15">
    <source>
        <dbReference type="EMBL" id="PPL15439.1"/>
    </source>
</evidence>
<dbReference type="InterPro" id="IPR000839">
    <property type="entry name" value="Porin_Oms28"/>
</dbReference>
<evidence type="ECO:0000313" key="16">
    <source>
        <dbReference type="Proteomes" id="UP000242231"/>
    </source>
</evidence>
<dbReference type="GO" id="GO:0005886">
    <property type="term" value="C:plasma membrane"/>
    <property type="evidence" value="ECO:0007669"/>
    <property type="project" value="UniProtKB-SubCell"/>
</dbReference>
<evidence type="ECO:0000256" key="3">
    <source>
        <dbReference type="ARBA" id="ARBA00022448"/>
    </source>
</evidence>
<dbReference type="PROSITE" id="PS50283">
    <property type="entry name" value="NA_SOLUT_SYMP_3"/>
    <property type="match status" value="1"/>
</dbReference>
<keyword evidence="5 14" id="KW-0812">Transmembrane</keyword>
<dbReference type="OrthoDB" id="1190692at2"/>
<dbReference type="Gene3D" id="1.20.1730.10">
    <property type="entry name" value="Sodium/glucose cotransporter"/>
    <property type="match status" value="1"/>
</dbReference>
<dbReference type="GO" id="GO:0015293">
    <property type="term" value="F:symporter activity"/>
    <property type="evidence" value="ECO:0007669"/>
    <property type="project" value="UniProtKB-KW"/>
</dbReference>
<dbReference type="PANTHER" id="PTHR48086:SF3">
    <property type="entry name" value="SODIUM_PROLINE SYMPORTER"/>
    <property type="match status" value="1"/>
</dbReference>
<evidence type="ECO:0000256" key="6">
    <source>
        <dbReference type="ARBA" id="ARBA00022847"/>
    </source>
</evidence>
<comment type="similarity">
    <text evidence="2 13">Belongs to the sodium:solute symporter (SSF) (TC 2.A.21) family.</text>
</comment>
<evidence type="ECO:0000256" key="9">
    <source>
        <dbReference type="ARBA" id="ARBA00023065"/>
    </source>
</evidence>
<dbReference type="InterPro" id="IPR001734">
    <property type="entry name" value="Na/solute_symporter"/>
</dbReference>
<evidence type="ECO:0000256" key="13">
    <source>
        <dbReference type="RuleBase" id="RU362091"/>
    </source>
</evidence>
<keyword evidence="11" id="KW-0739">Sodium transport</keyword>
<accession>A0A2P5TK95</accession>
<feature type="transmembrane region" description="Helical" evidence="14">
    <location>
        <begin position="6"/>
        <end position="24"/>
    </location>
</feature>
<dbReference type="InterPro" id="IPR050277">
    <property type="entry name" value="Sodium:Solute_Symporter"/>
</dbReference>
<feature type="transmembrane region" description="Helical" evidence="14">
    <location>
        <begin position="367"/>
        <end position="388"/>
    </location>
</feature>
<keyword evidence="3" id="KW-0813">Transport</keyword>
<comment type="caution">
    <text evidence="15">The sequence shown here is derived from an EMBL/GenBank/DDBJ whole genome shotgun (WGS) entry which is preliminary data.</text>
</comment>
<gene>
    <name evidence="15" type="ORF">UN63_12660</name>
</gene>
<evidence type="ECO:0000256" key="7">
    <source>
        <dbReference type="ARBA" id="ARBA00022989"/>
    </source>
</evidence>
<proteinExistence type="inferred from homology"/>
<dbReference type="Proteomes" id="UP000242231">
    <property type="component" value="Unassembled WGS sequence"/>
</dbReference>
<evidence type="ECO:0000256" key="2">
    <source>
        <dbReference type="ARBA" id="ARBA00006434"/>
    </source>
</evidence>
<feature type="transmembrane region" description="Helical" evidence="14">
    <location>
        <begin position="342"/>
        <end position="361"/>
    </location>
</feature>
<feature type="transmembrane region" description="Helical" evidence="14">
    <location>
        <begin position="139"/>
        <end position="170"/>
    </location>
</feature>
<feature type="transmembrane region" description="Helical" evidence="14">
    <location>
        <begin position="433"/>
        <end position="454"/>
    </location>
</feature>
<keyword evidence="10 14" id="KW-0472">Membrane</keyword>
<keyword evidence="8" id="KW-0915">Sodium</keyword>
<evidence type="ECO:0000256" key="12">
    <source>
        <dbReference type="ARBA" id="ARBA00033708"/>
    </source>
</evidence>
<dbReference type="InterPro" id="IPR038377">
    <property type="entry name" value="Na/Glc_symporter_sf"/>
</dbReference>
<dbReference type="InterPro" id="IPR018212">
    <property type="entry name" value="Na/solute_symporter_CS"/>
</dbReference>
<feature type="transmembrane region" description="Helical" evidence="14">
    <location>
        <begin position="221"/>
        <end position="237"/>
    </location>
</feature>
<feature type="transmembrane region" description="Helical" evidence="14">
    <location>
        <begin position="395"/>
        <end position="413"/>
    </location>
</feature>
<dbReference type="AlphaFoldDB" id="A0A2P5TK95"/>
<comment type="subcellular location">
    <subcellularLocation>
        <location evidence="1">Cell membrane</location>
        <topology evidence="1">Multi-pass membrane protein</topology>
    </subcellularLocation>
</comment>
<feature type="transmembrane region" description="Helical" evidence="14">
    <location>
        <begin position="107"/>
        <end position="127"/>
    </location>
</feature>
<keyword evidence="4" id="KW-1003">Cell membrane</keyword>
<evidence type="ECO:0000256" key="4">
    <source>
        <dbReference type="ARBA" id="ARBA00022475"/>
    </source>
</evidence>
<evidence type="ECO:0000256" key="1">
    <source>
        <dbReference type="ARBA" id="ARBA00004651"/>
    </source>
</evidence>
<keyword evidence="16" id="KW-1185">Reference proteome</keyword>
<comment type="catalytic activity">
    <reaction evidence="12">
        <text>L-proline(in) + Na(+)(in) = L-proline(out) + Na(+)(out)</text>
        <dbReference type="Rhea" id="RHEA:28967"/>
        <dbReference type="ChEBI" id="CHEBI:29101"/>
        <dbReference type="ChEBI" id="CHEBI:60039"/>
    </reaction>
</comment>
<keyword evidence="6" id="KW-0769">Symport</keyword>
<feature type="transmembrane region" description="Helical" evidence="14">
    <location>
        <begin position="258"/>
        <end position="281"/>
    </location>
</feature>
<evidence type="ECO:0000256" key="10">
    <source>
        <dbReference type="ARBA" id="ARBA00023136"/>
    </source>
</evidence>
<dbReference type="EMBL" id="MPZM01000032">
    <property type="protein sequence ID" value="PPL15439.1"/>
    <property type="molecule type" value="Genomic_DNA"/>
</dbReference>
<dbReference type="PANTHER" id="PTHR48086">
    <property type="entry name" value="SODIUM/PROLINE SYMPORTER-RELATED"/>
    <property type="match status" value="1"/>
</dbReference>
<dbReference type="PROSITE" id="PS00456">
    <property type="entry name" value="NA_SOLUT_SYMP_1"/>
    <property type="match status" value="1"/>
</dbReference>
<dbReference type="PRINTS" id="PR01027">
    <property type="entry name" value="OMS28PORIN"/>
</dbReference>
<reference evidence="16" key="1">
    <citation type="submission" date="2016-11" db="EMBL/GenBank/DDBJ databases">
        <authorList>
            <person name="Sisinthy S."/>
            <person name="Ara S."/>
            <person name="Gundlapally S.R."/>
        </authorList>
    </citation>
    <scope>NUCLEOTIDE SEQUENCE [LARGE SCALE GENOMIC DNA]</scope>
    <source>
        <strain evidence="16">V1-41</strain>
    </source>
</reference>
<dbReference type="RefSeq" id="WP_104487112.1">
    <property type="nucleotide sequence ID" value="NZ_BMYB01000016.1"/>
</dbReference>
<feature type="transmembrane region" description="Helical" evidence="14">
    <location>
        <begin position="182"/>
        <end position="201"/>
    </location>
</feature>
<protein>
    <submittedName>
        <fullName evidence="15">Sodium:proline symporter</fullName>
    </submittedName>
</protein>
<keyword evidence="9" id="KW-0406">Ion transport</keyword>
<organism evidence="15 16">
    <name type="scientific">Oceanisphaera arctica</name>
    <dbReference type="NCBI Taxonomy" id="641510"/>
    <lineage>
        <taxon>Bacteria</taxon>
        <taxon>Pseudomonadati</taxon>
        <taxon>Pseudomonadota</taxon>
        <taxon>Gammaproteobacteria</taxon>
        <taxon>Aeromonadales</taxon>
        <taxon>Aeromonadaceae</taxon>
        <taxon>Oceanisphaera</taxon>
    </lineage>
</organism>
<sequence length="465" mass="49229">MADFPVSILIVMLAGVGLLSMLLAPRVSTAEGFFSGRDEQGAQPGLLTLTFSQVTTWIFARSLLNAAILGYFYGIAGALAYSAYYGSFLTGWLIVDSLRYRHGVHNIQGFLVARFGRVGSGCFNLLISLRLLTEVFANLLVVGMIFGVAGSGAYTGAILAVSGLTLIYSMTGGLRASLRTDVLQMGLLIVLIVLLVGMALLHPLFDWQSVLTSSPELNSPGWILLLVALLQVLSYPLHDPVMMDRGFIADRDTTRRSFLHAFWLSALLILSFGLLGVFAGLQGGEDKDVLLTLQRLLGTPAMLLLGLALVISAASTLDSTLSSASKLLVVDMGLGRPSAGSGRLAMALFALGGLVLVFVGSKDLFDAVAVSGTASLALTPVILFSILAGREVARWSFVANFAVALAGAVLYFLEKGGRLDLIGPLFGVEHSYSKLLVITVVILLSGLLLFALGLKPKTIAREQGA</sequence>
<evidence type="ECO:0000256" key="14">
    <source>
        <dbReference type="SAM" id="Phobius"/>
    </source>
</evidence>
<evidence type="ECO:0000256" key="8">
    <source>
        <dbReference type="ARBA" id="ARBA00023053"/>
    </source>
</evidence>
<evidence type="ECO:0000256" key="11">
    <source>
        <dbReference type="ARBA" id="ARBA00023201"/>
    </source>
</evidence>
<evidence type="ECO:0000256" key="5">
    <source>
        <dbReference type="ARBA" id="ARBA00022692"/>
    </source>
</evidence>
<feature type="transmembrane region" description="Helical" evidence="14">
    <location>
        <begin position="301"/>
        <end position="321"/>
    </location>
</feature>
<feature type="transmembrane region" description="Helical" evidence="14">
    <location>
        <begin position="70"/>
        <end position="95"/>
    </location>
</feature>
<name>A0A2P5TK95_9GAMM</name>